<comment type="caution">
    <text evidence="1">The sequence shown here is derived from an EMBL/GenBank/DDBJ whole genome shotgun (WGS) entry which is preliminary data.</text>
</comment>
<accession>A0A5B7IC24</accession>
<name>A0A5B7IC24_PORTR</name>
<organism evidence="1 2">
    <name type="scientific">Portunus trituberculatus</name>
    <name type="common">Swimming crab</name>
    <name type="synonym">Neptunus trituberculatus</name>
    <dbReference type="NCBI Taxonomy" id="210409"/>
    <lineage>
        <taxon>Eukaryota</taxon>
        <taxon>Metazoa</taxon>
        <taxon>Ecdysozoa</taxon>
        <taxon>Arthropoda</taxon>
        <taxon>Crustacea</taxon>
        <taxon>Multicrustacea</taxon>
        <taxon>Malacostraca</taxon>
        <taxon>Eumalacostraca</taxon>
        <taxon>Eucarida</taxon>
        <taxon>Decapoda</taxon>
        <taxon>Pleocyemata</taxon>
        <taxon>Brachyura</taxon>
        <taxon>Eubrachyura</taxon>
        <taxon>Portunoidea</taxon>
        <taxon>Portunidae</taxon>
        <taxon>Portuninae</taxon>
        <taxon>Portunus</taxon>
    </lineage>
</organism>
<sequence>MVEEEKGPKIVKTLLEEVDEAEEKGLSLPPSQCNDLLRYRSLNRKNGAIAAIKMSTTQRCRAHSKTLAVAWKAAIANDNDSNEEPQAPERTPLWPAPYVEVHGSDGCALVPEASEATATHGDSRRGENWIWIGVLLWS</sequence>
<gene>
    <name evidence="1" type="ORF">E2C01_074405</name>
</gene>
<reference evidence="1 2" key="1">
    <citation type="submission" date="2019-05" db="EMBL/GenBank/DDBJ databases">
        <title>Another draft genome of Portunus trituberculatus and its Hox gene families provides insights of decapod evolution.</title>
        <authorList>
            <person name="Jeong J.-H."/>
            <person name="Song I."/>
            <person name="Kim S."/>
            <person name="Choi T."/>
            <person name="Kim D."/>
            <person name="Ryu S."/>
            <person name="Kim W."/>
        </authorList>
    </citation>
    <scope>NUCLEOTIDE SEQUENCE [LARGE SCALE GENOMIC DNA]</scope>
    <source>
        <tissue evidence="1">Muscle</tissue>
    </source>
</reference>
<keyword evidence="2" id="KW-1185">Reference proteome</keyword>
<dbReference type="Proteomes" id="UP000324222">
    <property type="component" value="Unassembled WGS sequence"/>
</dbReference>
<evidence type="ECO:0000313" key="2">
    <source>
        <dbReference type="Proteomes" id="UP000324222"/>
    </source>
</evidence>
<protein>
    <submittedName>
        <fullName evidence="1">Uncharacterized protein</fullName>
    </submittedName>
</protein>
<dbReference type="AlphaFoldDB" id="A0A5B7IC24"/>
<evidence type="ECO:0000313" key="1">
    <source>
        <dbReference type="EMBL" id="MPC79853.1"/>
    </source>
</evidence>
<dbReference type="EMBL" id="VSRR010052273">
    <property type="protein sequence ID" value="MPC79853.1"/>
    <property type="molecule type" value="Genomic_DNA"/>
</dbReference>
<proteinExistence type="predicted"/>